<evidence type="ECO:0000313" key="2">
    <source>
        <dbReference type="EMBL" id="CAD8140372.1"/>
    </source>
</evidence>
<evidence type="ECO:0000313" key="3">
    <source>
        <dbReference type="Proteomes" id="UP000689195"/>
    </source>
</evidence>
<accession>A0A8S1SPQ3</accession>
<gene>
    <name evidence="2" type="ORF">PPENT_87.1.T0090041</name>
</gene>
<feature type="signal peptide" evidence="1">
    <location>
        <begin position="1"/>
        <end position="18"/>
    </location>
</feature>
<proteinExistence type="predicted"/>
<keyword evidence="1" id="KW-0732">Signal</keyword>
<sequence>MKKFTIILIIVFLQMCSCDQCSDYFQDETGCIQSTGISCRWNEQNNQCQESTGKLLGCQNYLNLQACISQRIYPDKSIAECIFSGYCRNVVDDASECQKNLSRAGCLGVEEAYCIWKDECIPITESQAMILAQATSMTDDLKLSSIAICQQIINFPAIHQHGAHDSLIQLYFENLTSSGGENKYEQQMMIPGCFQPVVEIYKQITCDAGGLNSLGCMLVETEPCIFQNGNCQKVMNFSTLLCSDKLNKIACLQVTNFKETCYWNGSQCTKYLVKEDSTCDISIQVSPSVCANIIKDDEACFYDEQTMKCDRMCKSKILDTASKCELSKYECQWFDLGNHCKFKQNECDRKGQNYHSCMGADKYCLYENGYCKSISNLNLLGCASGLNKLACINLTNPSQVCQFYNEKCIEIYITPEDLPEELENVNQNACSKITTVASFWVDGRCFTTYGTEECSTKGFNKLGCLNTLNTVSPCQWNGDSGTCQTITITRETKCDSLKLVNAVACRAIKEEDEIGNPIMCKYNINSTSCEKVILPTTINCETEGLNEAACSSVSDPLESCRWSSNQCVKVTILGNAVTCQALQSVTQRTCAMIQSNNQRCVYDLSRKSCTTQVPPTTACTAAGLNPYGCAFVSSKCHFDTTTNQCKSTEESDYATINCDTNFPSKSTCVLITKASQYCRWLAKDNICELFSFPATDQCTQYSNVNKLFCLAFEVTLERYISTSFYCSYNSATSSCTEFTANLSEWTDCGSTLDINLHACVALSNSSKYCYFDQSSLKCLEITDPNDSKFSSLLCKQANKKLCLSISTTGQYCQWVDSEKKCQPIKSGQSCSDYVSMTVNPTLCASTYPEEACVSNVVDSHCKILTSAEVSYNCIDKGLNRKACLENTAGACYYDSDKLQCFEVAGTAAYSVACFSLVNKLGCLASLQYNCKWVDNTCQFAYDLDSYSSSCTDYQSKLYNPRVCQTIYTDGQYCQYDSINFKCVDFTDLVQDCKPGYSYYTCGLNSLCYWDWSLEICLNSGSEGDLCKSQLNETDCLAITNDTCSWTTLGKCKKIVITPYTQCSQVGSAQGKFVKRICQSIIFGTDKCQYDSTSKACIEVTTTTNQCNSIGLNKKACLNNTIGYKCRFEQDTSKDDYGCQEVSDFTSQGCSDSLDKESCVSVTISQCAYDLINDICQEYQPYFLSQYYTCSQFASGYVVSMYLCKYVTDVACIYDSINQKCKVTNAQLDLCTSDPTINSVYCLTQIKTQACNFDQYYGNYCYETDTTYWSCYYCTSFKQCITSRSQICQWINNSCTEISVDVQCSELSNINPNACMSFSGGTKCQYIYDIVYQTTYCIVPTNDNQPCQGLNEMACVANTLNSCFYFQKQCYDITENPYLASCTEDFSFNYQGCVRIKNSDQKCKWDTSINKCVQIQTQPTDNCSAYADSNFSATICASIESGNCIWNLGCKQEVAPNCQTLGANKGACINATTGSCVFSEGVCIDVTNPSTLVKNKCTDPSNQSGCLNMNEGQTCKWDGSTCLEISVTDGCASYTNVNPGVCSKATDAACKWVSSSCSVVTVKGICSLSGLNKLACLSFTTETCQFNNESKKCIQINQQSLNELECTDNLNELACKSHQKKCCIWNAGTCQSATAGSSCSALTNNSEYCCIILNGEPCTMGSTCAKLTTKNSLCSDAINKQACLWVGSSCRWDIKMLKCIQVSKNYGCKSDLNLAGCVNQLVHCKFIDNECITASTWDNCQDLLYSSLSSTKCLLITNSRCQASTDGCIVPTYNVKCTENLNKLGCLDNLNYCVWNDTAKTCNGKRVLAASTSCASGIVSRGLCAFSTVQCKSEDDFSCATFAQIDDPNVKCDQRNAVLSQNSSQCLALESEICQYDSTQQRCTSKIFGSICTSIITKKGCMYIQNNCYWSSNLCLQYSTDKYFNTCEQIYTKYQCLININTSCQWDNDSGSCKTYKGNKVTCAEHTEPVISPGICFYFSSDFCGHDGTKCFQDTTQSICANSKSPLGCQQNTAGNCYWRIDIGKCVILVDSSFASFMTCVELKYSKKELCLAPIIEGQTCHWKDNLCQSANIEEVTCDDDLSLDGCRAVAMQGWNCIFKEKCEIAEIDKLKCNDNINIHSCLSVSQDGQYCKWLGQRCYSLDDEDGFEVSTHILINSNVCRKAYTKLGAPVDNLKKIGVSYDQLNFVCQLSNSEEDLCSTPGLNYYGCLSTQADSCDWTGSKCKSFDFNVTYTECSQYQSVSPKVCASITTSNLKCQHNSITLNCENFSETNEIFIQNKDGRYLNTKKGMNRMACISVLKQPTIWINERCEYNYIKVGLITCSELLNVNPKSCAQIDKDNVICKYFKDGTCTGQFDPQVDKCNTSGLNKVGCVSVETELCRFSEGFCQKYEISNIIKCNELKNVNGQVCKNVINEPCKFSFVNRGCVQSYSNDKCSYSGINQLGCNKTTQCQWIDDRCFCRGEVSSLQIIDCTKFASDNCHNIQCIFDTLTGSCRNKRCSDLSLTSCSGKIAKSTCYVNLYKCSSASKCSELYNVDCSMYTIGGKKCAQDLWNDDHCVDQGCQHFNEDQCTGNCQWSYFQCVLKECNYMKKESCTGIMNNKQCYWDGSYCQALNQCQDYITYSKLTDTTLQEKLCTSSTFLNKKCRWELAQPYGTEYQCTSKICSDQGNSSSTCHGYQADGEVCVLLPDFTCVACSEIKDSCTCLNMNGYCYYSEIKGCISNLCTDLDKASCVQNTQRCTYINNQCKPSCSKLRNAECSTRQSSNECHWNNNVQRCLDGPPPSVNLNTMEEVIIIESSIAKINQFIIMLIMIYIN</sequence>
<organism evidence="2 3">
    <name type="scientific">Paramecium pentaurelia</name>
    <dbReference type="NCBI Taxonomy" id="43138"/>
    <lineage>
        <taxon>Eukaryota</taxon>
        <taxon>Sar</taxon>
        <taxon>Alveolata</taxon>
        <taxon>Ciliophora</taxon>
        <taxon>Intramacronucleata</taxon>
        <taxon>Oligohymenophorea</taxon>
        <taxon>Peniculida</taxon>
        <taxon>Parameciidae</taxon>
        <taxon>Paramecium</taxon>
    </lineage>
</organism>
<protein>
    <submittedName>
        <fullName evidence="2">Uncharacterized protein</fullName>
    </submittedName>
</protein>
<evidence type="ECO:0000256" key="1">
    <source>
        <dbReference type="SAM" id="SignalP"/>
    </source>
</evidence>
<comment type="caution">
    <text evidence="2">The sequence shown here is derived from an EMBL/GenBank/DDBJ whole genome shotgun (WGS) entry which is preliminary data.</text>
</comment>
<feature type="chain" id="PRO_5035809530" evidence="1">
    <location>
        <begin position="19"/>
        <end position="2815"/>
    </location>
</feature>
<keyword evidence="3" id="KW-1185">Reference proteome</keyword>
<dbReference type="OrthoDB" id="293385at2759"/>
<dbReference type="Proteomes" id="UP000689195">
    <property type="component" value="Unassembled WGS sequence"/>
</dbReference>
<dbReference type="EMBL" id="CAJJDO010000009">
    <property type="protein sequence ID" value="CAD8140372.1"/>
    <property type="molecule type" value="Genomic_DNA"/>
</dbReference>
<reference evidence="2" key="1">
    <citation type="submission" date="2021-01" db="EMBL/GenBank/DDBJ databases">
        <authorList>
            <consortium name="Genoscope - CEA"/>
            <person name="William W."/>
        </authorList>
    </citation>
    <scope>NUCLEOTIDE SEQUENCE</scope>
</reference>
<name>A0A8S1SPQ3_9CILI</name>